<proteinExistence type="predicted"/>
<dbReference type="EMBL" id="KV425601">
    <property type="protein sequence ID" value="KZT21959.1"/>
    <property type="molecule type" value="Genomic_DNA"/>
</dbReference>
<dbReference type="SUPFAM" id="SSF51430">
    <property type="entry name" value="NAD(P)-linked oxidoreductase"/>
    <property type="match status" value="1"/>
</dbReference>
<organism evidence="1 2">
    <name type="scientific">Neolentinus lepideus HHB14362 ss-1</name>
    <dbReference type="NCBI Taxonomy" id="1314782"/>
    <lineage>
        <taxon>Eukaryota</taxon>
        <taxon>Fungi</taxon>
        <taxon>Dikarya</taxon>
        <taxon>Basidiomycota</taxon>
        <taxon>Agaricomycotina</taxon>
        <taxon>Agaricomycetes</taxon>
        <taxon>Gloeophyllales</taxon>
        <taxon>Gloeophyllaceae</taxon>
        <taxon>Neolentinus</taxon>
    </lineage>
</organism>
<name>A0A165Q5Q3_9AGAM</name>
<gene>
    <name evidence="1" type="ORF">NEOLEDRAFT_1150391</name>
</gene>
<dbReference type="Proteomes" id="UP000076761">
    <property type="component" value="Unassembled WGS sequence"/>
</dbReference>
<evidence type="ECO:0008006" key="3">
    <source>
        <dbReference type="Google" id="ProtNLM"/>
    </source>
</evidence>
<dbReference type="STRING" id="1314782.A0A165Q5Q3"/>
<dbReference type="OrthoDB" id="2310150at2759"/>
<dbReference type="InterPro" id="IPR036812">
    <property type="entry name" value="NAD(P)_OxRdtase_dom_sf"/>
</dbReference>
<evidence type="ECO:0000313" key="2">
    <source>
        <dbReference type="Proteomes" id="UP000076761"/>
    </source>
</evidence>
<dbReference type="Gene3D" id="3.20.20.100">
    <property type="entry name" value="NADP-dependent oxidoreductase domain"/>
    <property type="match status" value="1"/>
</dbReference>
<keyword evidence="2" id="KW-1185">Reference proteome</keyword>
<reference evidence="1 2" key="1">
    <citation type="journal article" date="2016" name="Mol. Biol. Evol.">
        <title>Comparative Genomics of Early-Diverging Mushroom-Forming Fungi Provides Insights into the Origins of Lignocellulose Decay Capabilities.</title>
        <authorList>
            <person name="Nagy L.G."/>
            <person name="Riley R."/>
            <person name="Tritt A."/>
            <person name="Adam C."/>
            <person name="Daum C."/>
            <person name="Floudas D."/>
            <person name="Sun H."/>
            <person name="Yadav J.S."/>
            <person name="Pangilinan J."/>
            <person name="Larsson K.H."/>
            <person name="Matsuura K."/>
            <person name="Barry K."/>
            <person name="Labutti K."/>
            <person name="Kuo R."/>
            <person name="Ohm R.A."/>
            <person name="Bhattacharya S.S."/>
            <person name="Shirouzu T."/>
            <person name="Yoshinaga Y."/>
            <person name="Martin F.M."/>
            <person name="Grigoriev I.V."/>
            <person name="Hibbett D.S."/>
        </authorList>
    </citation>
    <scope>NUCLEOTIDE SEQUENCE [LARGE SCALE GENOMIC DNA]</scope>
    <source>
        <strain evidence="1 2">HHB14362 ss-1</strain>
    </source>
</reference>
<protein>
    <recommendedName>
        <fullName evidence="3">NADP-dependent oxidoreductase domain-containing protein</fullName>
    </recommendedName>
</protein>
<evidence type="ECO:0000313" key="1">
    <source>
        <dbReference type="EMBL" id="KZT21959.1"/>
    </source>
</evidence>
<accession>A0A165Q5Q3</accession>
<dbReference type="InParanoid" id="A0A165Q5Q3"/>
<sequence>MDRKSLGWDSTVALFELRIHYKLSGQHQILGLGTLRRSLAEIYTADVLAGHGEIQTLTVSNMGATTKPTQCAINIIMTVPESLILRNHECAAILDMFQARSHYEVDPPESILKMDTKLYPTIGATSTAPDILQNAYISAPTRSLEPAQSFYGIVKSTQPTAYQGCDSQKIWYQLFGGWLLDMSSDNEAERGSRFDPEKTVGKHGLTMAKIALRWISHHSLLRREHGDAVLIGASSVKHIQQNDLDKGPLPEEVIEVVDEAWASVKGLCTSTTARHSEMYDLTVALVRKVDYN</sequence>
<dbReference type="AlphaFoldDB" id="A0A165Q5Q3"/>